<keyword evidence="2" id="KW-1185">Reference proteome</keyword>
<evidence type="ECO:0008006" key="3">
    <source>
        <dbReference type="Google" id="ProtNLM"/>
    </source>
</evidence>
<evidence type="ECO:0000313" key="1">
    <source>
        <dbReference type="EMBL" id="EEP68973.1"/>
    </source>
</evidence>
<evidence type="ECO:0000313" key="2">
    <source>
        <dbReference type="Proteomes" id="UP000003009"/>
    </source>
</evidence>
<dbReference type="STRING" id="629741.GCWU000324_00884"/>
<protein>
    <recommendedName>
        <fullName evidence="3">Pyrimidine dimer DNA glycosylase</fullName>
    </recommendedName>
</protein>
<comment type="caution">
    <text evidence="1">The sequence shown here is derived from an EMBL/GenBank/DDBJ whole genome shotgun (WGS) entry which is preliminary data.</text>
</comment>
<dbReference type="HOGENOM" id="CLU_131456_0_0_4"/>
<sequence length="174" mass="19551">MLLSSVSLLLGSAVKANLGCSTAETTGNLHISMCRLLFHYPKAACTFYGDSIMRLWHQTLIPQLPRAQLLGQHRECAALRGNGWGRPHATVNYVFTHSPYLLYAYHVLIMDEMQRRGYRPDPAWHDKNHRGNTCPPYADLAEEPIGSPIYAEHDDDYLAECLANLRSKGIEVQG</sequence>
<dbReference type="EMBL" id="ACJW02000002">
    <property type="protein sequence ID" value="EEP68973.1"/>
    <property type="molecule type" value="Genomic_DNA"/>
</dbReference>
<dbReference type="AlphaFoldDB" id="C4GFG8"/>
<dbReference type="InterPro" id="IPR012650">
    <property type="entry name" value="CHP02328"/>
</dbReference>
<reference evidence="1" key="1">
    <citation type="submission" date="2009-04" db="EMBL/GenBank/DDBJ databases">
        <authorList>
            <person name="Weinstock G."/>
            <person name="Sodergren E."/>
            <person name="Clifton S."/>
            <person name="Fulton L."/>
            <person name="Fulton B."/>
            <person name="Courtney L."/>
            <person name="Fronick C."/>
            <person name="Harrison M."/>
            <person name="Strong C."/>
            <person name="Farmer C."/>
            <person name="Delahaunty K."/>
            <person name="Markovic C."/>
            <person name="Hall O."/>
            <person name="Minx P."/>
            <person name="Tomlinson C."/>
            <person name="Mitreva M."/>
            <person name="Nelson J."/>
            <person name="Hou S."/>
            <person name="Wollam A."/>
            <person name="Pepin K.H."/>
            <person name="Johnson M."/>
            <person name="Bhonagiri V."/>
            <person name="Nash W.E."/>
            <person name="Warren W."/>
            <person name="Chinwalla A."/>
            <person name="Mardis E.R."/>
            <person name="Wilson R.K."/>
        </authorList>
    </citation>
    <scope>NUCLEOTIDE SEQUENCE [LARGE SCALE GENOMIC DNA]</scope>
    <source>
        <strain evidence="1">ATCC 51147</strain>
    </source>
</reference>
<accession>C4GFG8</accession>
<organism evidence="1 2">
    <name type="scientific">Kingella oralis ATCC 51147</name>
    <dbReference type="NCBI Taxonomy" id="629741"/>
    <lineage>
        <taxon>Bacteria</taxon>
        <taxon>Pseudomonadati</taxon>
        <taxon>Pseudomonadota</taxon>
        <taxon>Betaproteobacteria</taxon>
        <taxon>Neisseriales</taxon>
        <taxon>Neisseriaceae</taxon>
        <taxon>Kingella</taxon>
    </lineage>
</organism>
<gene>
    <name evidence="1" type="ORF">GCWU000324_00884</name>
</gene>
<name>C4GFG8_9NEIS</name>
<proteinExistence type="predicted"/>
<dbReference type="Pfam" id="PF03013">
    <property type="entry name" value="Pyr_excise"/>
    <property type="match status" value="1"/>
</dbReference>
<dbReference type="NCBIfam" id="TIGR02328">
    <property type="entry name" value="TIGR02328 family protein"/>
    <property type="match status" value="1"/>
</dbReference>
<dbReference type="Proteomes" id="UP000003009">
    <property type="component" value="Unassembled WGS sequence"/>
</dbReference>
<dbReference type="InterPro" id="IPR004260">
    <property type="entry name" value="Pyr-dimer_DNA_glycosylase"/>
</dbReference>